<sequence length="119" mass="12825">MRFELMAALLRADRQPRADSPVADVTCTTEHGRFLYEVLGAGLATYTDLRSGAARLREVDHALPTAADHLYLVLSQPPCEDWSPAAVHAVFGVQVLWRTPQGWGGQDAATALGLDPGQA</sequence>
<reference evidence="2" key="1">
    <citation type="submission" date="2015-10" db="EMBL/GenBank/DDBJ databases">
        <title>Complete genome sequence of Streptomyces ambofaciens DSM 40697.</title>
        <authorList>
            <person name="Thibessard A."/>
            <person name="Leblond P."/>
        </authorList>
    </citation>
    <scope>NUCLEOTIDE SEQUENCE [LARGE SCALE GENOMIC DNA]</scope>
    <source>
        <strain evidence="2">DSM 40697</strain>
    </source>
</reference>
<keyword evidence="2" id="KW-1185">Reference proteome</keyword>
<reference evidence="1 2" key="2">
    <citation type="journal article" date="2016" name="Genome Announc.">
        <title>Complete Genome Sequence of Streptomyces ambofaciens DSM 40697, a Paradigm for Genome Plasticity Studies.</title>
        <authorList>
            <person name="Thibessard A."/>
            <person name="Leblond P."/>
        </authorList>
    </citation>
    <scope>NUCLEOTIDE SEQUENCE [LARGE SCALE GENOMIC DNA]</scope>
    <source>
        <strain evidence="1 2">DSM 40697</strain>
    </source>
</reference>
<dbReference type="EMBL" id="CP012949">
    <property type="protein sequence ID" value="ANB09783.1"/>
    <property type="molecule type" value="Genomic_DNA"/>
</dbReference>
<evidence type="ECO:0000313" key="2">
    <source>
        <dbReference type="Proteomes" id="UP000076720"/>
    </source>
</evidence>
<name>A0ABN4PEB4_STRAM</name>
<gene>
    <name evidence="1" type="ORF">SAM40697_5830</name>
</gene>
<evidence type="ECO:0000313" key="1">
    <source>
        <dbReference type="EMBL" id="ANB09783.1"/>
    </source>
</evidence>
<organism evidence="1 2">
    <name type="scientific">Streptomyces ambofaciens</name>
    <dbReference type="NCBI Taxonomy" id="1889"/>
    <lineage>
        <taxon>Bacteria</taxon>
        <taxon>Bacillati</taxon>
        <taxon>Actinomycetota</taxon>
        <taxon>Actinomycetes</taxon>
        <taxon>Kitasatosporales</taxon>
        <taxon>Streptomycetaceae</taxon>
        <taxon>Streptomyces</taxon>
    </lineage>
</organism>
<proteinExistence type="predicted"/>
<protein>
    <submittedName>
        <fullName evidence="1">Uncharacterized protein</fullName>
    </submittedName>
</protein>
<dbReference type="Proteomes" id="UP000076720">
    <property type="component" value="Chromosome"/>
</dbReference>
<accession>A0ABN4PEB4</accession>
<dbReference type="RefSeq" id="WP_063483719.1">
    <property type="nucleotide sequence ID" value="NZ_CP012949.1"/>
</dbReference>